<name>A0ABS7KRJ5_9BACL</name>
<gene>
    <name evidence="2" type="ORF">H7T88_25390</name>
</gene>
<protein>
    <submittedName>
        <fullName evidence="2">Serine/threonine protein phosphatase</fullName>
    </submittedName>
</protein>
<evidence type="ECO:0000313" key="2">
    <source>
        <dbReference type="EMBL" id="MBY0206562.1"/>
    </source>
</evidence>
<organism evidence="2 3">
    <name type="scientific">Paenibacillus cucumis</name>
    <name type="common">ex Kampfer et al. 2016</name>
    <dbReference type="NCBI Taxonomy" id="1776858"/>
    <lineage>
        <taxon>Bacteria</taxon>
        <taxon>Bacillati</taxon>
        <taxon>Bacillota</taxon>
        <taxon>Bacilli</taxon>
        <taxon>Bacillales</taxon>
        <taxon>Paenibacillaceae</taxon>
        <taxon>Paenibacillus</taxon>
    </lineage>
</organism>
<dbReference type="Pfam" id="PF00149">
    <property type="entry name" value="Metallophos"/>
    <property type="match status" value="1"/>
</dbReference>
<reference evidence="2 3" key="1">
    <citation type="submission" date="2020-08" db="EMBL/GenBank/DDBJ databases">
        <title>Fungal Genomes of the International Space Station.</title>
        <authorList>
            <person name="Seuylemezian A."/>
            <person name="Singh N.K."/>
            <person name="Wood J."/>
            <person name="Venkateswaran K."/>
        </authorList>
    </citation>
    <scope>NUCLEOTIDE SEQUENCE [LARGE SCALE GENOMIC DNA]</scope>
    <source>
        <strain evidence="2 3">S/N-304-OC-R4</strain>
    </source>
</reference>
<comment type="caution">
    <text evidence="2">The sequence shown here is derived from an EMBL/GenBank/DDBJ whole genome shotgun (WGS) entry which is preliminary data.</text>
</comment>
<dbReference type="PANTHER" id="PTHR42850">
    <property type="entry name" value="METALLOPHOSPHOESTERASE"/>
    <property type="match status" value="1"/>
</dbReference>
<dbReference type="InterPro" id="IPR029052">
    <property type="entry name" value="Metallo-depent_PP-like"/>
</dbReference>
<dbReference type="CDD" id="cd00144">
    <property type="entry name" value="MPP_PPP_family"/>
    <property type="match status" value="1"/>
</dbReference>
<dbReference type="RefSeq" id="WP_221791046.1">
    <property type="nucleotide sequence ID" value="NZ_JACLIC010000046.1"/>
</dbReference>
<evidence type="ECO:0000313" key="3">
    <source>
        <dbReference type="Proteomes" id="UP000706031"/>
    </source>
</evidence>
<feature type="domain" description="Calcineurin-like phosphoesterase" evidence="1">
    <location>
        <begin position="3"/>
        <end position="195"/>
    </location>
</feature>
<evidence type="ECO:0000259" key="1">
    <source>
        <dbReference type="Pfam" id="PF00149"/>
    </source>
</evidence>
<dbReference type="EMBL" id="JACLIC010000046">
    <property type="protein sequence ID" value="MBY0206562.1"/>
    <property type="molecule type" value="Genomic_DNA"/>
</dbReference>
<dbReference type="Proteomes" id="UP000706031">
    <property type="component" value="Unassembled WGS sequence"/>
</dbReference>
<dbReference type="InterPro" id="IPR050126">
    <property type="entry name" value="Ap4A_hydrolase"/>
</dbReference>
<dbReference type="SUPFAM" id="SSF56300">
    <property type="entry name" value="Metallo-dependent phosphatases"/>
    <property type="match status" value="1"/>
</dbReference>
<keyword evidence="3" id="KW-1185">Reference proteome</keyword>
<dbReference type="InterPro" id="IPR004843">
    <property type="entry name" value="Calcineurin-like_PHP"/>
</dbReference>
<accession>A0ABS7KRJ5</accession>
<dbReference type="Gene3D" id="3.60.21.10">
    <property type="match status" value="1"/>
</dbReference>
<dbReference type="PANTHER" id="PTHR42850:SF4">
    <property type="entry name" value="ZINC-DEPENDENT ENDOPOLYPHOSPHATASE"/>
    <property type="match status" value="1"/>
</dbReference>
<proteinExistence type="predicted"/>
<sequence>MNRTLMISDIHGCIDALNQLLINVDYNSKYDQLILLGDYVDRGSNSRKVVDKVMELVQEHHAIALKGNHDQRFVDLIYDGTSSIQSKFMEHGGLRTLESYCQLNDEVSNEVLETARKIIKADYSHHINFLSNLPLFHEDENHIYVHAGLNPDYSEWRQQPEHDFMYIKDKFIHHRFEDLHKKVVFGHTKTKDIHGSADVWFAEDKIGIDGGCAFGMQLNCLIYQNGTYSVEHF</sequence>